<evidence type="ECO:0000256" key="2">
    <source>
        <dbReference type="ARBA" id="ARBA00023002"/>
    </source>
</evidence>
<dbReference type="STRING" id="153971.AWC19_21795"/>
<dbReference type="Gene3D" id="3.40.50.720">
    <property type="entry name" value="NAD(P)-binding Rossmann-like Domain"/>
    <property type="match status" value="1"/>
</dbReference>
<dbReference type="PANTHER" id="PTHR44196:SF1">
    <property type="entry name" value="DEHYDROGENASE_REDUCTASE SDR FAMILY MEMBER 7B"/>
    <property type="match status" value="1"/>
</dbReference>
<dbReference type="PRINTS" id="PR00081">
    <property type="entry name" value="GDHRDH"/>
</dbReference>
<comment type="similarity">
    <text evidence="1 3">Belongs to the short-chain dehydrogenases/reductases (SDR) family.</text>
</comment>
<dbReference type="FunFam" id="3.40.50.720:FF:000084">
    <property type="entry name" value="Short-chain dehydrogenase reductase"/>
    <property type="match status" value="1"/>
</dbReference>
<protein>
    <submittedName>
        <fullName evidence="5">Short-chain dehydrogenase</fullName>
    </submittedName>
</protein>
<reference evidence="5 6" key="1">
    <citation type="submission" date="2016-01" db="EMBL/GenBank/DDBJ databases">
        <title>The new phylogeny of the genus Mycobacterium.</title>
        <authorList>
            <person name="Tarcisio F."/>
            <person name="Conor M."/>
            <person name="Antonella G."/>
            <person name="Elisabetta G."/>
            <person name="Giulia F.S."/>
            <person name="Sara T."/>
            <person name="Anna F."/>
            <person name="Clotilde B."/>
            <person name="Roberto B."/>
            <person name="Veronica D.S."/>
            <person name="Fabio R."/>
            <person name="Monica P."/>
            <person name="Olivier J."/>
            <person name="Enrico T."/>
            <person name="Nicola S."/>
        </authorList>
    </citation>
    <scope>NUCLEOTIDE SEQUENCE [LARGE SCALE GENOMIC DNA]</scope>
    <source>
        <strain evidence="5 6">DSM 44572</strain>
    </source>
</reference>
<keyword evidence="2" id="KW-0560">Oxidoreductase</keyword>
<dbReference type="AlphaFoldDB" id="A0A1X1Z0G7"/>
<dbReference type="OrthoDB" id="3743899at2"/>
<accession>A0A1X1Z0G7</accession>
<dbReference type="PANTHER" id="PTHR44196">
    <property type="entry name" value="DEHYDROGENASE/REDUCTASE SDR FAMILY MEMBER 7B"/>
    <property type="match status" value="1"/>
</dbReference>
<evidence type="ECO:0000313" key="5">
    <source>
        <dbReference type="EMBL" id="ORW16796.1"/>
    </source>
</evidence>
<evidence type="ECO:0000256" key="1">
    <source>
        <dbReference type="ARBA" id="ARBA00006484"/>
    </source>
</evidence>
<dbReference type="GO" id="GO:0016491">
    <property type="term" value="F:oxidoreductase activity"/>
    <property type="evidence" value="ECO:0007669"/>
    <property type="project" value="UniProtKB-KW"/>
</dbReference>
<dbReference type="InterPro" id="IPR057326">
    <property type="entry name" value="KR_dom"/>
</dbReference>
<name>A0A1X1Z0G7_9MYCO</name>
<comment type="caution">
    <text evidence="5">The sequence shown here is derived from an EMBL/GenBank/DDBJ whole genome shotgun (WGS) entry which is preliminary data.</text>
</comment>
<dbReference type="SMART" id="SM00822">
    <property type="entry name" value="PKS_KR"/>
    <property type="match status" value="1"/>
</dbReference>
<feature type="domain" description="Ketoreductase" evidence="4">
    <location>
        <begin position="13"/>
        <end position="193"/>
    </location>
</feature>
<evidence type="ECO:0000256" key="3">
    <source>
        <dbReference type="RuleBase" id="RU000363"/>
    </source>
</evidence>
<dbReference type="PRINTS" id="PR00080">
    <property type="entry name" value="SDRFAMILY"/>
</dbReference>
<dbReference type="InterPro" id="IPR036291">
    <property type="entry name" value="NAD(P)-bd_dom_sf"/>
</dbReference>
<proteinExistence type="inferred from homology"/>
<dbReference type="EMBL" id="LQPJ01000152">
    <property type="protein sequence ID" value="ORW16796.1"/>
    <property type="molecule type" value="Genomic_DNA"/>
</dbReference>
<organism evidence="5 6">
    <name type="scientific">Mycobacterium palustre</name>
    <dbReference type="NCBI Taxonomy" id="153971"/>
    <lineage>
        <taxon>Bacteria</taxon>
        <taxon>Bacillati</taxon>
        <taxon>Actinomycetota</taxon>
        <taxon>Actinomycetes</taxon>
        <taxon>Mycobacteriales</taxon>
        <taxon>Mycobacteriaceae</taxon>
        <taxon>Mycobacterium</taxon>
        <taxon>Mycobacterium simiae complex</taxon>
    </lineage>
</organism>
<dbReference type="GO" id="GO:0016020">
    <property type="term" value="C:membrane"/>
    <property type="evidence" value="ECO:0007669"/>
    <property type="project" value="TreeGrafter"/>
</dbReference>
<dbReference type="Proteomes" id="UP000193529">
    <property type="component" value="Unassembled WGS sequence"/>
</dbReference>
<dbReference type="PROSITE" id="PS00061">
    <property type="entry name" value="ADH_SHORT"/>
    <property type="match status" value="1"/>
</dbReference>
<evidence type="ECO:0000313" key="6">
    <source>
        <dbReference type="Proteomes" id="UP000193529"/>
    </source>
</evidence>
<dbReference type="InterPro" id="IPR002347">
    <property type="entry name" value="SDR_fam"/>
</dbReference>
<dbReference type="SUPFAM" id="SSF51735">
    <property type="entry name" value="NAD(P)-binding Rossmann-fold domains"/>
    <property type="match status" value="1"/>
</dbReference>
<gene>
    <name evidence="5" type="ORF">AWC19_21795</name>
</gene>
<dbReference type="RefSeq" id="WP_085081198.1">
    <property type="nucleotide sequence ID" value="NZ_JACKRZ010000114.1"/>
</dbReference>
<dbReference type="InterPro" id="IPR020904">
    <property type="entry name" value="Sc_DH/Rdtase_CS"/>
</dbReference>
<keyword evidence="6" id="KW-1185">Reference proteome</keyword>
<dbReference type="CDD" id="cd05233">
    <property type="entry name" value="SDR_c"/>
    <property type="match status" value="1"/>
</dbReference>
<sequence>MTSLHGETSLHGKVVFITGGARGIGAEVARRLRNRGAKLVLTDLDKAGLEALASALGEDHVLTAVADVRDLPAMQAAAARAVERFGGIDVVVANAGIASYGSVLQVDPEAFKRVLDVNVLGVFHTVRATLPALIERRGYVLIVSSLAAYAAAPGWAPYNASKAGVEIFANALRLELAHRGVGVGSAHMSWIDTALVRDTKADIPAFAELLARLPWPLNKTTTVDRCADAFVRGIEGRQARIFCPRWVGLFRWLKPVLSTPVGEAPIRKTTAELLPRMDAEVAALGRSMSSFNVGSVPRQRD</sequence>
<evidence type="ECO:0000259" key="4">
    <source>
        <dbReference type="SMART" id="SM00822"/>
    </source>
</evidence>
<dbReference type="NCBIfam" id="NF004526">
    <property type="entry name" value="PRK05872.1"/>
    <property type="match status" value="1"/>
</dbReference>
<dbReference type="Pfam" id="PF00106">
    <property type="entry name" value="adh_short"/>
    <property type="match status" value="1"/>
</dbReference>